<evidence type="ECO:0000256" key="1">
    <source>
        <dbReference type="SAM" id="MobiDB-lite"/>
    </source>
</evidence>
<sequence>MFVPVCDFRNVVTRRSEVFFYTSPKLREVTSKSRQGKQWPPIIAHRWAVKNGTRSTGAISDKGTGNLHELGDIMRQDQHKQVLRNSRTTSPEKKKKESVRKGDNPSTKRQLIREVGDSWERIDWMGEKSRLIEKLSQAVTYSEDSRQVPWMKQ</sequence>
<reference evidence="2 3" key="1">
    <citation type="submission" date="2021-06" db="EMBL/GenBank/DDBJ databases">
        <title>Caerostris extrusa draft genome.</title>
        <authorList>
            <person name="Kono N."/>
            <person name="Arakawa K."/>
        </authorList>
    </citation>
    <scope>NUCLEOTIDE SEQUENCE [LARGE SCALE GENOMIC DNA]</scope>
</reference>
<comment type="caution">
    <text evidence="2">The sequence shown here is derived from an EMBL/GenBank/DDBJ whole genome shotgun (WGS) entry which is preliminary data.</text>
</comment>
<proteinExistence type="predicted"/>
<dbReference type="AlphaFoldDB" id="A0AAV4R1I3"/>
<feature type="compositionally biased region" description="Basic and acidic residues" evidence="1">
    <location>
        <begin position="90"/>
        <end position="103"/>
    </location>
</feature>
<feature type="region of interest" description="Disordered" evidence="1">
    <location>
        <begin position="54"/>
        <end position="112"/>
    </location>
</feature>
<name>A0AAV4R1I3_CAEEX</name>
<protein>
    <submittedName>
        <fullName evidence="2">Uncharacterized protein</fullName>
    </submittedName>
</protein>
<keyword evidence="3" id="KW-1185">Reference proteome</keyword>
<dbReference type="Proteomes" id="UP001054945">
    <property type="component" value="Unassembled WGS sequence"/>
</dbReference>
<evidence type="ECO:0000313" key="3">
    <source>
        <dbReference type="Proteomes" id="UP001054945"/>
    </source>
</evidence>
<dbReference type="EMBL" id="BPLR01007051">
    <property type="protein sequence ID" value="GIY14156.1"/>
    <property type="molecule type" value="Genomic_DNA"/>
</dbReference>
<organism evidence="2 3">
    <name type="scientific">Caerostris extrusa</name>
    <name type="common">Bark spider</name>
    <name type="synonym">Caerostris bankana</name>
    <dbReference type="NCBI Taxonomy" id="172846"/>
    <lineage>
        <taxon>Eukaryota</taxon>
        <taxon>Metazoa</taxon>
        <taxon>Ecdysozoa</taxon>
        <taxon>Arthropoda</taxon>
        <taxon>Chelicerata</taxon>
        <taxon>Arachnida</taxon>
        <taxon>Araneae</taxon>
        <taxon>Araneomorphae</taxon>
        <taxon>Entelegynae</taxon>
        <taxon>Araneoidea</taxon>
        <taxon>Araneidae</taxon>
        <taxon>Caerostris</taxon>
    </lineage>
</organism>
<accession>A0AAV4R1I3</accession>
<gene>
    <name evidence="2" type="ORF">CEXT_732711</name>
</gene>
<feature type="compositionally biased region" description="Basic and acidic residues" evidence="1">
    <location>
        <begin position="69"/>
        <end position="80"/>
    </location>
</feature>
<evidence type="ECO:0000313" key="2">
    <source>
        <dbReference type="EMBL" id="GIY14156.1"/>
    </source>
</evidence>